<feature type="compositionally biased region" description="Pro residues" evidence="1">
    <location>
        <begin position="78"/>
        <end position="101"/>
    </location>
</feature>
<reference evidence="4" key="1">
    <citation type="submission" date="2016-10" db="EMBL/GenBank/DDBJ databases">
        <authorList>
            <person name="Varghese N."/>
            <person name="Submissions S."/>
        </authorList>
    </citation>
    <scope>NUCLEOTIDE SEQUENCE [LARGE SCALE GENOMIC DNA]</scope>
    <source>
        <strain evidence="4">CGMCC 1.1761</strain>
    </source>
</reference>
<keyword evidence="4" id="KW-1185">Reference proteome</keyword>
<sequence length="175" mass="19169">MRHLICALAAVLFTTGAAFAQYPPATYPPQSPPAYPQPYPPPYPNPDQADDAKCRSWGLVPGTRAYSDCRMTLDQNRPAPPPPYPYPNPPPPWRPGPPPIPNEISDRDAANYCEKAARTAPAYPIVKLAAKIVTPGREKVVKLSFNVIKPGAKPGFWNVECRFRGGKMTSFSGPR</sequence>
<feature type="region of interest" description="Disordered" evidence="1">
    <location>
        <begin position="68"/>
        <end position="102"/>
    </location>
</feature>
<organism evidence="3 4">
    <name type="scientific">Ancylobacter rudongensis</name>
    <dbReference type="NCBI Taxonomy" id="177413"/>
    <lineage>
        <taxon>Bacteria</taxon>
        <taxon>Pseudomonadati</taxon>
        <taxon>Pseudomonadota</taxon>
        <taxon>Alphaproteobacteria</taxon>
        <taxon>Hyphomicrobiales</taxon>
        <taxon>Xanthobacteraceae</taxon>
        <taxon>Ancylobacter</taxon>
    </lineage>
</organism>
<accession>A0A1G4USK2</accession>
<feature type="compositionally biased region" description="Pro residues" evidence="1">
    <location>
        <begin position="29"/>
        <end position="45"/>
    </location>
</feature>
<dbReference type="Proteomes" id="UP000198889">
    <property type="component" value="Unassembled WGS sequence"/>
</dbReference>
<evidence type="ECO:0000256" key="1">
    <source>
        <dbReference type="SAM" id="MobiDB-lite"/>
    </source>
</evidence>
<gene>
    <name evidence="3" type="ORF">SAMN05660859_0294</name>
</gene>
<protein>
    <submittedName>
        <fullName evidence="3">Uncharacterized protein</fullName>
    </submittedName>
</protein>
<evidence type="ECO:0000256" key="2">
    <source>
        <dbReference type="SAM" id="SignalP"/>
    </source>
</evidence>
<proteinExistence type="predicted"/>
<name>A0A1G4USK2_9HYPH</name>
<evidence type="ECO:0000313" key="3">
    <source>
        <dbReference type="EMBL" id="SCW96631.1"/>
    </source>
</evidence>
<dbReference type="EMBL" id="FMTP01000013">
    <property type="protein sequence ID" value="SCW96631.1"/>
    <property type="molecule type" value="Genomic_DNA"/>
</dbReference>
<feature type="chain" id="PRO_5011460204" evidence="2">
    <location>
        <begin position="21"/>
        <end position="175"/>
    </location>
</feature>
<feature type="signal peptide" evidence="2">
    <location>
        <begin position="1"/>
        <end position="20"/>
    </location>
</feature>
<keyword evidence="2" id="KW-0732">Signal</keyword>
<evidence type="ECO:0000313" key="4">
    <source>
        <dbReference type="Proteomes" id="UP000198889"/>
    </source>
</evidence>
<dbReference type="AlphaFoldDB" id="A0A1G4USK2"/>
<feature type="region of interest" description="Disordered" evidence="1">
    <location>
        <begin position="29"/>
        <end position="53"/>
    </location>
</feature>